<protein>
    <submittedName>
        <fullName evidence="1">Uncharacterized protein</fullName>
    </submittedName>
</protein>
<evidence type="ECO:0000313" key="2">
    <source>
        <dbReference type="Proteomes" id="UP000789845"/>
    </source>
</evidence>
<organism evidence="1 2">
    <name type="scientific">Pseudoneobacillus rhizosphaerae</name>
    <dbReference type="NCBI Taxonomy" id="2880968"/>
    <lineage>
        <taxon>Bacteria</taxon>
        <taxon>Bacillati</taxon>
        <taxon>Bacillota</taxon>
        <taxon>Bacilli</taxon>
        <taxon>Bacillales</taxon>
        <taxon>Bacillaceae</taxon>
        <taxon>Pseudoneobacillus</taxon>
    </lineage>
</organism>
<proteinExistence type="predicted"/>
<accession>A0A9C7G634</accession>
<keyword evidence="2" id="KW-1185">Reference proteome</keyword>
<dbReference type="EMBL" id="CAKJTG010000001">
    <property type="protein sequence ID" value="CAG9606574.1"/>
    <property type="molecule type" value="Genomic_DNA"/>
</dbReference>
<name>A0A9C7G634_9BACI</name>
<sequence>MKEVTYQKNLITSSLLNEALENQINRLFGNEMGKARLAYVLLHDKKKQETYETMNECVNSVKRNISSGNYRNALGLLVVLKKEIDEFRV</sequence>
<dbReference type="RefSeq" id="WP_230494853.1">
    <property type="nucleotide sequence ID" value="NZ_CAKJTG010000001.1"/>
</dbReference>
<dbReference type="AlphaFoldDB" id="A0A9C7G634"/>
<gene>
    <name evidence="1" type="ORF">NEOCIP111885_00262</name>
</gene>
<dbReference type="Proteomes" id="UP000789845">
    <property type="component" value="Unassembled WGS sequence"/>
</dbReference>
<comment type="caution">
    <text evidence="1">The sequence shown here is derived from an EMBL/GenBank/DDBJ whole genome shotgun (WGS) entry which is preliminary data.</text>
</comment>
<evidence type="ECO:0000313" key="1">
    <source>
        <dbReference type="EMBL" id="CAG9606574.1"/>
    </source>
</evidence>
<reference evidence="1" key="1">
    <citation type="submission" date="2021-10" db="EMBL/GenBank/DDBJ databases">
        <authorList>
            <person name="Criscuolo A."/>
        </authorList>
    </citation>
    <scope>NUCLEOTIDE SEQUENCE</scope>
    <source>
        <strain evidence="1">CIP111885</strain>
    </source>
</reference>